<dbReference type="InParanoid" id="G5ECS2"/>
<dbReference type="OrthoDB" id="5789346at2759"/>
<protein>
    <submittedName>
        <fullName evidence="1">C-type lectin domain-containing protein</fullName>
    </submittedName>
</protein>
<name>G5ECS2_CAEEL</name>
<evidence type="ECO:0000313" key="2">
    <source>
        <dbReference type="Proteomes" id="UP000001940"/>
    </source>
</evidence>
<proteinExistence type="predicted"/>
<dbReference type="PANTHER" id="PTHR31464:SF3">
    <property type="entry name" value="AAA DOMAIN-CONTAINING PROTEIN-RELATED"/>
    <property type="match status" value="1"/>
</dbReference>
<dbReference type="SMR" id="G5ECS2"/>
<dbReference type="EMBL" id="BX284601">
    <property type="protein sequence ID" value="CAB07683.2"/>
    <property type="molecule type" value="Genomic_DNA"/>
</dbReference>
<keyword evidence="2" id="KW-1185">Reference proteome</keyword>
<dbReference type="AGR" id="WB:WBGene00012267"/>
<dbReference type="PaxDb" id="6239-W04G5.7"/>
<dbReference type="InterPro" id="IPR007767">
    <property type="entry name" value="DUF684"/>
</dbReference>
<evidence type="ECO:0000313" key="1">
    <source>
        <dbReference type="EMBL" id="CAB07683.2"/>
    </source>
</evidence>
<dbReference type="GeneID" id="189202"/>
<dbReference type="KEGG" id="cel:CELE_W04G5.7"/>
<dbReference type="OMA" id="RWANCAN"/>
<sequence>MADVLPEIIGIIDDGLTIGSFSYPKIAEKLLKIAAWGSFVKDMIGILNPDKPDPVMLKLIEIDKKLTQLSDKMSWEFDNLKAFIVENEFYADLAQTASTLMKFMQDTVKYPCKDSYGIFRDVSQKSPPLQYAYKMISLLEQESTNPLKMAMKADPLRTSETFDKWRGIIEAVMAQFLFLETYINGLFWNKNMYGPNRLKDRITHLNHLMDSWRREYEDSYWDTVVERMVHDIQDRYENSSNGEKSKMICDHLFAGLNRNCYYVIVYDPCAGYDHHAFYGRDYIVSFRRGGCNVGVFQSKTYDCVSQAVRNKFQHDALARVNEVNWNWSYADVTKWLWQNITNCDLTVVIALYEHIWISYVYYPSVPSEPGWSCNICFDDGEKYFFFAGFNLD</sequence>
<dbReference type="Pfam" id="PF05075">
    <property type="entry name" value="DUF684"/>
    <property type="match status" value="1"/>
</dbReference>
<dbReference type="PhylomeDB" id="G5ECS2"/>
<dbReference type="PIR" id="T26173">
    <property type="entry name" value="T26173"/>
</dbReference>
<dbReference type="Proteomes" id="UP000001940">
    <property type="component" value="Chromosome I"/>
</dbReference>
<dbReference type="FunCoup" id="G5ECS2">
    <property type="interactions" value="17"/>
</dbReference>
<evidence type="ECO:0000313" key="3">
    <source>
        <dbReference type="WormBase" id="W04G5.7"/>
    </source>
</evidence>
<accession>G5ECS2</accession>
<dbReference type="PANTHER" id="PTHR31464">
    <property type="entry name" value="PROTEIN CBG01266"/>
    <property type="match status" value="1"/>
</dbReference>
<dbReference type="CTD" id="189202"/>
<dbReference type="AlphaFoldDB" id="G5ECS2"/>
<gene>
    <name evidence="1" type="ORF">CELE_W04G5.7</name>
    <name evidence="1 3" type="ORF">W04G5.7</name>
</gene>
<dbReference type="HOGENOM" id="CLU_040461_0_0_1"/>
<dbReference type="RefSeq" id="NP_492973.2">
    <property type="nucleotide sequence ID" value="NM_060572.2"/>
</dbReference>
<organism evidence="1 2">
    <name type="scientific">Caenorhabditis elegans</name>
    <dbReference type="NCBI Taxonomy" id="6239"/>
    <lineage>
        <taxon>Eukaryota</taxon>
        <taxon>Metazoa</taxon>
        <taxon>Ecdysozoa</taxon>
        <taxon>Nematoda</taxon>
        <taxon>Chromadorea</taxon>
        <taxon>Rhabditida</taxon>
        <taxon>Rhabditina</taxon>
        <taxon>Rhabditomorpha</taxon>
        <taxon>Rhabditoidea</taxon>
        <taxon>Rhabditidae</taxon>
        <taxon>Peloderinae</taxon>
        <taxon>Caenorhabditis</taxon>
    </lineage>
</organism>
<dbReference type="eggNOG" id="ENOG502TG5U">
    <property type="taxonomic scope" value="Eukaryota"/>
</dbReference>
<reference evidence="1 2" key="1">
    <citation type="journal article" date="1998" name="Science">
        <title>Genome sequence of the nematode C. elegans: a platform for investigating biology.</title>
        <authorList>
            <consortium name="The C. elegans sequencing consortium"/>
            <person name="Sulson J.E."/>
            <person name="Waterston R."/>
        </authorList>
    </citation>
    <scope>NUCLEOTIDE SEQUENCE [LARGE SCALE GENOMIC DNA]</scope>
    <source>
        <strain evidence="1 2">Bristol N2</strain>
    </source>
</reference>
<dbReference type="WormBase" id="W04G5.7">
    <property type="protein sequence ID" value="CE40522"/>
    <property type="gene ID" value="WBGene00012267"/>
</dbReference>